<reference evidence="3" key="1">
    <citation type="submission" date="2016-03" db="EMBL/GenBank/DDBJ databases">
        <title>Complete genome sequence of the type strain Actinoalloteichus hymeniacidonis DSM 45092.</title>
        <authorList>
            <person name="Schaffert L."/>
            <person name="Albersmeier A."/>
            <person name="Winkler A."/>
            <person name="Kalinowski J."/>
            <person name="Zotchev S."/>
            <person name="Ruckert C."/>
        </authorList>
    </citation>
    <scope>NUCLEOTIDE SEQUENCE [LARGE SCALE GENOMIC DNA]</scope>
    <source>
        <strain evidence="3">HPA177(T) (DSM 45092(T))</strain>
    </source>
</reference>
<dbReference type="InterPro" id="IPR036689">
    <property type="entry name" value="ESAT-6-like_sf"/>
</dbReference>
<proteinExistence type="predicted"/>
<name>A0AAC9MW82_9PSEU</name>
<dbReference type="Proteomes" id="UP000095210">
    <property type="component" value="Chromosome"/>
</dbReference>
<accession>A0AAC9MW82</accession>
<dbReference type="Gene3D" id="1.10.287.1060">
    <property type="entry name" value="ESAT-6-like"/>
    <property type="match status" value="1"/>
</dbReference>
<gene>
    <name evidence="2" type="ORF">TL08_05455</name>
</gene>
<dbReference type="KEGG" id="ahm:TL08_05455"/>
<dbReference type="EMBL" id="CP014859">
    <property type="protein sequence ID" value="AOS61918.1"/>
    <property type="molecule type" value="Genomic_DNA"/>
</dbReference>
<keyword evidence="3" id="KW-1185">Reference proteome</keyword>
<evidence type="ECO:0000256" key="1">
    <source>
        <dbReference type="SAM" id="MobiDB-lite"/>
    </source>
</evidence>
<evidence type="ECO:0008006" key="4">
    <source>
        <dbReference type="Google" id="ProtNLM"/>
    </source>
</evidence>
<feature type="region of interest" description="Disordered" evidence="1">
    <location>
        <begin position="81"/>
        <end position="107"/>
    </location>
</feature>
<evidence type="ECO:0000313" key="2">
    <source>
        <dbReference type="EMBL" id="AOS61918.1"/>
    </source>
</evidence>
<evidence type="ECO:0000313" key="3">
    <source>
        <dbReference type="Proteomes" id="UP000095210"/>
    </source>
</evidence>
<protein>
    <recommendedName>
        <fullName evidence="4">WXG100 family type VII secretion target</fullName>
    </recommendedName>
</protein>
<dbReference type="RefSeq" id="WP_069847047.1">
    <property type="nucleotide sequence ID" value="NZ_CP014859.1"/>
</dbReference>
<organism evidence="2 3">
    <name type="scientific">Actinoalloteichus hymeniacidonis</name>
    <dbReference type="NCBI Taxonomy" id="340345"/>
    <lineage>
        <taxon>Bacteria</taxon>
        <taxon>Bacillati</taxon>
        <taxon>Actinomycetota</taxon>
        <taxon>Actinomycetes</taxon>
        <taxon>Pseudonocardiales</taxon>
        <taxon>Pseudonocardiaceae</taxon>
        <taxon>Actinoalloteichus</taxon>
    </lineage>
</organism>
<dbReference type="AlphaFoldDB" id="A0AAC9MW82"/>
<dbReference type="SUPFAM" id="SSF140453">
    <property type="entry name" value="EsxAB dimer-like"/>
    <property type="match status" value="1"/>
</dbReference>
<sequence length="107" mass="11533">MADGFESDPGALRTRSPKFVEAADRLTAAFETLQTVRDAEHGCWGADETGKNFEPDYITASEEADKGRDYLVEGLTATKDGLDKTADQWESDDETNADNIKSAGGGL</sequence>